<evidence type="ECO:0000313" key="2">
    <source>
        <dbReference type="Proteomes" id="UP000076154"/>
    </source>
</evidence>
<dbReference type="OrthoDB" id="247245at2759"/>
<dbReference type="AlphaFoldDB" id="A0A369JWK0"/>
<protein>
    <submittedName>
        <fullName evidence="1">Uncharacterized protein</fullName>
    </submittedName>
</protein>
<dbReference type="EMBL" id="LUEZ02000048">
    <property type="protein sequence ID" value="RDB23086.1"/>
    <property type="molecule type" value="Genomic_DNA"/>
</dbReference>
<accession>A0A369JWK0</accession>
<keyword evidence="2" id="KW-1185">Reference proteome</keyword>
<proteinExistence type="predicted"/>
<dbReference type="Proteomes" id="UP000076154">
    <property type="component" value="Unassembled WGS sequence"/>
</dbReference>
<reference evidence="1" key="1">
    <citation type="submission" date="2018-04" db="EMBL/GenBank/DDBJ databases">
        <title>Whole genome sequencing of Hypsizygus marmoreus.</title>
        <authorList>
            <person name="Choi I.-G."/>
            <person name="Min B."/>
            <person name="Kim J.-G."/>
            <person name="Kim S."/>
            <person name="Oh Y.-L."/>
            <person name="Kong W.-S."/>
            <person name="Park H."/>
            <person name="Jeong J."/>
            <person name="Song E.-S."/>
        </authorList>
    </citation>
    <scope>NUCLEOTIDE SEQUENCE [LARGE SCALE GENOMIC DNA]</scope>
    <source>
        <strain evidence="1">51987-8</strain>
    </source>
</reference>
<name>A0A369JWK0_HYPMA</name>
<dbReference type="InterPro" id="IPR027417">
    <property type="entry name" value="P-loop_NTPase"/>
</dbReference>
<dbReference type="STRING" id="39966.A0A369JWK0"/>
<comment type="caution">
    <text evidence="1">The sequence shown here is derived from an EMBL/GenBank/DDBJ whole genome shotgun (WGS) entry which is preliminary data.</text>
</comment>
<dbReference type="InParanoid" id="A0A369JWK0"/>
<gene>
    <name evidence="1" type="ORF">Hypma_009894</name>
</gene>
<dbReference type="Gene3D" id="3.40.50.300">
    <property type="entry name" value="P-loop containing nucleotide triphosphate hydrolases"/>
    <property type="match status" value="1"/>
</dbReference>
<organism evidence="1 2">
    <name type="scientific">Hypsizygus marmoreus</name>
    <name type="common">White beech mushroom</name>
    <name type="synonym">Agaricus marmoreus</name>
    <dbReference type="NCBI Taxonomy" id="39966"/>
    <lineage>
        <taxon>Eukaryota</taxon>
        <taxon>Fungi</taxon>
        <taxon>Dikarya</taxon>
        <taxon>Basidiomycota</taxon>
        <taxon>Agaricomycotina</taxon>
        <taxon>Agaricomycetes</taxon>
        <taxon>Agaricomycetidae</taxon>
        <taxon>Agaricales</taxon>
        <taxon>Tricholomatineae</taxon>
        <taxon>Lyophyllaceae</taxon>
        <taxon>Hypsizygus</taxon>
    </lineage>
</organism>
<sequence>MSQNGGLLIAKTNSDLLFNDEEKRKKLNYFVHPAVEWAMFRNIVEYWVRREKYCMIEGGSRSSAEIQFERLMLCDNSSID</sequence>
<evidence type="ECO:0000313" key="1">
    <source>
        <dbReference type="EMBL" id="RDB23086.1"/>
    </source>
</evidence>